<name>A0ABD2Q2B2_9PLAT</name>
<dbReference type="InterPro" id="IPR036612">
    <property type="entry name" value="KH_dom_type_1_sf"/>
</dbReference>
<feature type="domain" description="K Homology" evidence="6">
    <location>
        <begin position="261"/>
        <end position="332"/>
    </location>
</feature>
<evidence type="ECO:0000256" key="3">
    <source>
        <dbReference type="ARBA" id="ARBA00023054"/>
    </source>
</evidence>
<keyword evidence="1" id="KW-0677">Repeat</keyword>
<dbReference type="PROSITE" id="PS50084">
    <property type="entry name" value="KH_TYPE_1"/>
    <property type="match status" value="1"/>
</dbReference>
<accession>A0ABD2Q2B2</accession>
<dbReference type="EMBL" id="JBJKFK010001204">
    <property type="protein sequence ID" value="KAL3313748.1"/>
    <property type="molecule type" value="Genomic_DNA"/>
</dbReference>
<gene>
    <name evidence="7" type="primary">ANKRD17_1</name>
    <name evidence="7" type="ORF">Ciccas_007646</name>
</gene>
<dbReference type="SMART" id="SM00322">
    <property type="entry name" value="KH"/>
    <property type="match status" value="1"/>
</dbReference>
<dbReference type="Gene3D" id="3.30.1370.10">
    <property type="entry name" value="K Homology domain, type 1"/>
    <property type="match status" value="1"/>
</dbReference>
<keyword evidence="8" id="KW-1185">Reference proteome</keyword>
<dbReference type="Pfam" id="PF00013">
    <property type="entry name" value="KH_1"/>
    <property type="match status" value="1"/>
</dbReference>
<evidence type="ECO:0000313" key="8">
    <source>
        <dbReference type="Proteomes" id="UP001626550"/>
    </source>
</evidence>
<dbReference type="SUPFAM" id="SSF54791">
    <property type="entry name" value="Eukaryotic type KH-domain (KH-domain type I)"/>
    <property type="match status" value="1"/>
</dbReference>
<evidence type="ECO:0000256" key="1">
    <source>
        <dbReference type="ARBA" id="ARBA00022737"/>
    </source>
</evidence>
<feature type="compositionally biased region" description="Basic residues" evidence="5">
    <location>
        <begin position="99"/>
        <end position="112"/>
    </location>
</feature>
<feature type="compositionally biased region" description="Basic residues" evidence="5">
    <location>
        <begin position="161"/>
        <end position="178"/>
    </location>
</feature>
<feature type="region of interest" description="Disordered" evidence="5">
    <location>
        <begin position="91"/>
        <end position="188"/>
    </location>
</feature>
<sequence>MTILRHPPLMHSSLQQRPVLIAPCYKEPLADSAFISDQEEDSNHVVSLQELVRRCGLCRDVILAAKEKQEVEAKRMAHFLLDEIAQEEEERANKAAQQAKKREKKRAKKKAQKQQQTVPPAPLPPPPSHKLPATRLPPSPPEEASDSEVAASKKNTEAKRDKHRNKKNQQREAKRHAKLASPMETEAAVVEQLAPAADEEDSYESEQEDWNAFIENHQFSASTVPPTAPPIAPVTEWRVAGPAKPASTVPVEEPKVKETANKRRLNLSISKHDIGKVIGQGGAVVSALRNMSGIQIDIESSRGEDLAERQVSLKGPSDIVSNLQEIIQALCSGSLAGNDVLVKHNWWKKPGKSFPITNLTVASLQAPLEQVGKKSKSSKTAVVSAVAVRPNANFAAVAATGVPSNGSPGKKSKTMDKVVSPTGPILDLLSISVTAASTTSQRGLLMEELSAFAEAEKGNFPPLASSHTSPLTVETCVSSLPVQTTPTSTAKTFDRAPGSERHRGVASALNSASGRLPIAADFLDPEASLALETEHVEVETPTKRAVLIEPPPVEVRMNFLRGFHDPLVQVTVGL</sequence>
<evidence type="ECO:0000313" key="7">
    <source>
        <dbReference type="EMBL" id="KAL3313748.1"/>
    </source>
</evidence>
<dbReference type="AlphaFoldDB" id="A0ABD2Q2B2"/>
<reference evidence="7 8" key="1">
    <citation type="submission" date="2024-11" db="EMBL/GenBank/DDBJ databases">
        <title>Adaptive evolution of stress response genes in parasites aligns with host niche diversity.</title>
        <authorList>
            <person name="Hahn C."/>
            <person name="Resl P."/>
        </authorList>
    </citation>
    <scope>NUCLEOTIDE SEQUENCE [LARGE SCALE GENOMIC DNA]</scope>
    <source>
        <strain evidence="7">EGGRZ-B1_66</strain>
        <tissue evidence="7">Body</tissue>
    </source>
</reference>
<dbReference type="PANTHER" id="PTHR23206:SF8">
    <property type="entry name" value="ANKYRIN REPEAT AND KH DOMAIN-CONTAINING 1"/>
    <property type="match status" value="1"/>
</dbReference>
<evidence type="ECO:0000256" key="4">
    <source>
        <dbReference type="PROSITE-ProRule" id="PRU00117"/>
    </source>
</evidence>
<dbReference type="InterPro" id="IPR051631">
    <property type="entry name" value="Ankyrin-KH/SAM_domain"/>
</dbReference>
<evidence type="ECO:0000256" key="2">
    <source>
        <dbReference type="ARBA" id="ARBA00023043"/>
    </source>
</evidence>
<keyword evidence="2" id="KW-0040">ANK repeat</keyword>
<keyword evidence="3" id="KW-0175">Coiled coil</keyword>
<dbReference type="GO" id="GO:0003723">
    <property type="term" value="F:RNA binding"/>
    <property type="evidence" value="ECO:0007669"/>
    <property type="project" value="UniProtKB-UniRule"/>
</dbReference>
<dbReference type="Proteomes" id="UP001626550">
    <property type="component" value="Unassembled WGS sequence"/>
</dbReference>
<evidence type="ECO:0000256" key="5">
    <source>
        <dbReference type="SAM" id="MobiDB-lite"/>
    </source>
</evidence>
<evidence type="ECO:0000259" key="6">
    <source>
        <dbReference type="SMART" id="SM00322"/>
    </source>
</evidence>
<feature type="compositionally biased region" description="Pro residues" evidence="5">
    <location>
        <begin position="119"/>
        <end position="141"/>
    </location>
</feature>
<organism evidence="7 8">
    <name type="scientific">Cichlidogyrus casuarinus</name>
    <dbReference type="NCBI Taxonomy" id="1844966"/>
    <lineage>
        <taxon>Eukaryota</taxon>
        <taxon>Metazoa</taxon>
        <taxon>Spiralia</taxon>
        <taxon>Lophotrochozoa</taxon>
        <taxon>Platyhelminthes</taxon>
        <taxon>Monogenea</taxon>
        <taxon>Monopisthocotylea</taxon>
        <taxon>Dactylogyridea</taxon>
        <taxon>Ancyrocephalidae</taxon>
        <taxon>Cichlidogyrus</taxon>
    </lineage>
</organism>
<comment type="caution">
    <text evidence="7">The sequence shown here is derived from an EMBL/GenBank/DDBJ whole genome shotgun (WGS) entry which is preliminary data.</text>
</comment>
<dbReference type="PANTHER" id="PTHR23206">
    <property type="entry name" value="MASK PROTEIN"/>
    <property type="match status" value="1"/>
</dbReference>
<proteinExistence type="predicted"/>
<protein>
    <submittedName>
        <fullName evidence="7">Ankyrin repeat domain-containing protein 17</fullName>
    </submittedName>
</protein>
<dbReference type="InterPro" id="IPR004088">
    <property type="entry name" value="KH_dom_type_1"/>
</dbReference>
<keyword evidence="4" id="KW-0694">RNA-binding</keyword>
<dbReference type="InterPro" id="IPR004087">
    <property type="entry name" value="KH_dom"/>
</dbReference>